<dbReference type="PANTHER" id="PTHR11717">
    <property type="entry name" value="LOW MOLECULAR WEIGHT PROTEIN TYROSINE PHOSPHATASE"/>
    <property type="match status" value="1"/>
</dbReference>
<evidence type="ECO:0000256" key="1">
    <source>
        <dbReference type="ARBA" id="ARBA00004496"/>
    </source>
</evidence>
<evidence type="ECO:0000313" key="9">
    <source>
        <dbReference type="EMBL" id="VDO77837.1"/>
    </source>
</evidence>
<dbReference type="InterPro" id="IPR002833">
    <property type="entry name" value="PTH2"/>
</dbReference>
<feature type="active site" evidence="7">
    <location>
        <position position="17"/>
    </location>
</feature>
<dbReference type="AlphaFoldDB" id="A0A0N4X5A3"/>
<sequence>MVQKKSVLFVCLGNICRSPIAEAVFLDIIKKRGIQDEWVVESSAIIGFHTGKPPDRRALSTLKKFGITDYEHRARVTSTADLREFDYIFGMDESNISDLKDLEKQTESKAKIQLLGEFDPEGNRIVPDPYYEPGEAINICALSTMTSPSCYVMYLILRRDLMSSLGWPMGAVCTQAAHAASAAMWLFRNDPNTEEYTKELDSMHKITLGVDSEDELIKVHERLKGREVDHKVWVEDGQSVCIALKPYPKEQVKNALKGLKLF</sequence>
<reference evidence="9 10" key="2">
    <citation type="submission" date="2018-11" db="EMBL/GenBank/DDBJ databases">
        <authorList>
            <consortium name="Pathogen Informatics"/>
        </authorList>
    </citation>
    <scope>NUCLEOTIDE SEQUENCE [LARGE SCALE GENOMIC DNA]</scope>
    <source>
        <strain evidence="9 10">MHpl1</strain>
    </source>
</reference>
<evidence type="ECO:0000313" key="10">
    <source>
        <dbReference type="Proteomes" id="UP000268014"/>
    </source>
</evidence>
<accession>A0A0N4X5A3</accession>
<dbReference type="GO" id="GO:0004725">
    <property type="term" value="F:protein tyrosine phosphatase activity"/>
    <property type="evidence" value="ECO:0007669"/>
    <property type="project" value="InterPro"/>
</dbReference>
<comment type="subcellular location">
    <subcellularLocation>
        <location evidence="1">Cytoplasm</location>
    </subcellularLocation>
</comment>
<dbReference type="GO" id="GO:0004045">
    <property type="term" value="F:peptidyl-tRNA hydrolase activity"/>
    <property type="evidence" value="ECO:0007669"/>
    <property type="project" value="UniProtKB-EC"/>
</dbReference>
<name>A0A0N4X5A3_HAEPC</name>
<keyword evidence="5" id="KW-0904">Protein phosphatase</keyword>
<evidence type="ECO:0000256" key="5">
    <source>
        <dbReference type="ARBA" id="ARBA00022912"/>
    </source>
</evidence>
<evidence type="ECO:0000256" key="2">
    <source>
        <dbReference type="ARBA" id="ARBA00011063"/>
    </source>
</evidence>
<evidence type="ECO:0000256" key="6">
    <source>
        <dbReference type="ARBA" id="ARBA00048707"/>
    </source>
</evidence>
<dbReference type="OMA" id="YSRGMQM"/>
<dbReference type="GO" id="GO:0005737">
    <property type="term" value="C:cytoplasm"/>
    <property type="evidence" value="ECO:0007669"/>
    <property type="project" value="UniProtKB-SubCell"/>
</dbReference>
<dbReference type="Proteomes" id="UP000268014">
    <property type="component" value="Unassembled WGS sequence"/>
</dbReference>
<dbReference type="Gene3D" id="3.40.1490.10">
    <property type="entry name" value="Bit1"/>
    <property type="match status" value="1"/>
</dbReference>
<dbReference type="PANTHER" id="PTHR11717:SF7">
    <property type="entry name" value="LOW MOLECULAR WEIGHT PHOSPHOTYROSINE PROTEIN PHOSPHATASE"/>
    <property type="match status" value="1"/>
</dbReference>
<protein>
    <submittedName>
        <fullName evidence="11">LMWPc domain-containing protein</fullName>
    </submittedName>
</protein>
<reference evidence="11" key="1">
    <citation type="submission" date="2017-02" db="UniProtKB">
        <authorList>
            <consortium name="WormBaseParasite"/>
        </authorList>
    </citation>
    <scope>IDENTIFICATION</scope>
</reference>
<dbReference type="InterPro" id="IPR050438">
    <property type="entry name" value="LMW_PTPase"/>
</dbReference>
<dbReference type="WBParaSite" id="HPLM_0001954501-mRNA-1">
    <property type="protein sequence ID" value="HPLM_0001954501-mRNA-1"/>
    <property type="gene ID" value="HPLM_0001954501"/>
</dbReference>
<dbReference type="CDD" id="cd16343">
    <property type="entry name" value="LMWPTP"/>
    <property type="match status" value="1"/>
</dbReference>
<dbReference type="Pfam" id="PF01451">
    <property type="entry name" value="LMWPc"/>
    <property type="match status" value="1"/>
</dbReference>
<dbReference type="EMBL" id="UZAF01021394">
    <property type="protein sequence ID" value="VDO77837.1"/>
    <property type="molecule type" value="Genomic_DNA"/>
</dbReference>
<keyword evidence="3" id="KW-0963">Cytoplasm</keyword>
<comment type="similarity">
    <text evidence="2">Belongs to the low molecular weight phosphotyrosine protein phosphatase family.</text>
</comment>
<dbReference type="FunFam" id="3.40.50.2300:FF:000105">
    <property type="entry name" value="Low molecular weight phosphotyrosine protein"/>
    <property type="match status" value="1"/>
</dbReference>
<dbReference type="STRING" id="6290.A0A0N4X5A3"/>
<evidence type="ECO:0000256" key="3">
    <source>
        <dbReference type="ARBA" id="ARBA00022490"/>
    </source>
</evidence>
<organism evidence="11">
    <name type="scientific">Haemonchus placei</name>
    <name type="common">Barber's pole worm</name>
    <dbReference type="NCBI Taxonomy" id="6290"/>
    <lineage>
        <taxon>Eukaryota</taxon>
        <taxon>Metazoa</taxon>
        <taxon>Ecdysozoa</taxon>
        <taxon>Nematoda</taxon>
        <taxon>Chromadorea</taxon>
        <taxon>Rhabditida</taxon>
        <taxon>Rhabditina</taxon>
        <taxon>Rhabditomorpha</taxon>
        <taxon>Strongyloidea</taxon>
        <taxon>Trichostrongylidae</taxon>
        <taxon>Haemonchus</taxon>
    </lineage>
</organism>
<dbReference type="PRINTS" id="PR00719">
    <property type="entry name" value="LMWPTPASE"/>
</dbReference>
<dbReference type="SUPFAM" id="SSF52788">
    <property type="entry name" value="Phosphotyrosine protein phosphatases I"/>
    <property type="match status" value="1"/>
</dbReference>
<dbReference type="InterPro" id="IPR023476">
    <property type="entry name" value="Pep_tRNA_hydro_II_dom_sf"/>
</dbReference>
<dbReference type="InterPro" id="IPR023485">
    <property type="entry name" value="Ptyr_pPase"/>
</dbReference>
<evidence type="ECO:0000259" key="8">
    <source>
        <dbReference type="SMART" id="SM00226"/>
    </source>
</evidence>
<dbReference type="InterPro" id="IPR017867">
    <property type="entry name" value="Tyr_phospatase_low_mol_wt"/>
</dbReference>
<keyword evidence="10" id="KW-1185">Reference proteome</keyword>
<dbReference type="Pfam" id="PF01981">
    <property type="entry name" value="PTH2"/>
    <property type="match status" value="1"/>
</dbReference>
<dbReference type="SUPFAM" id="SSF102462">
    <property type="entry name" value="Peptidyl-tRNA hydrolase II"/>
    <property type="match status" value="1"/>
</dbReference>
<dbReference type="InterPro" id="IPR036196">
    <property type="entry name" value="Ptyr_pPase_sf"/>
</dbReference>
<gene>
    <name evidence="9" type="ORF">HPLM_LOCUS19537</name>
</gene>
<evidence type="ECO:0000313" key="11">
    <source>
        <dbReference type="WBParaSite" id="HPLM_0001954501-mRNA-1"/>
    </source>
</evidence>
<comment type="catalytic activity">
    <reaction evidence="6">
        <text>an N-acyl-L-alpha-aminoacyl-tRNA + H2O = an N-acyl-L-amino acid + a tRNA + H(+)</text>
        <dbReference type="Rhea" id="RHEA:54448"/>
        <dbReference type="Rhea" id="RHEA-COMP:10123"/>
        <dbReference type="Rhea" id="RHEA-COMP:13883"/>
        <dbReference type="ChEBI" id="CHEBI:15377"/>
        <dbReference type="ChEBI" id="CHEBI:15378"/>
        <dbReference type="ChEBI" id="CHEBI:59874"/>
        <dbReference type="ChEBI" id="CHEBI:78442"/>
        <dbReference type="ChEBI" id="CHEBI:138191"/>
        <dbReference type="EC" id="3.1.1.29"/>
    </reaction>
</comment>
<keyword evidence="4" id="KW-0378">Hydrolase</keyword>
<dbReference type="SMART" id="SM00226">
    <property type="entry name" value="LMWPc"/>
    <property type="match status" value="1"/>
</dbReference>
<evidence type="ECO:0000256" key="7">
    <source>
        <dbReference type="PIRSR" id="PIRSR617867-1"/>
    </source>
</evidence>
<feature type="active site" description="Proton donor" evidence="7">
    <location>
        <position position="128"/>
    </location>
</feature>
<dbReference type="OrthoDB" id="3388at2759"/>
<evidence type="ECO:0000256" key="4">
    <source>
        <dbReference type="ARBA" id="ARBA00022801"/>
    </source>
</evidence>
<dbReference type="Gene3D" id="3.40.50.2300">
    <property type="match status" value="1"/>
</dbReference>
<feature type="domain" description="Phosphotyrosine protein phosphatase I" evidence="8">
    <location>
        <begin position="5"/>
        <end position="147"/>
    </location>
</feature>
<feature type="active site" description="Nucleophile" evidence="7">
    <location>
        <position position="11"/>
    </location>
</feature>
<proteinExistence type="inferred from homology"/>